<organism evidence="3 4">
    <name type="scientific">Hyaloperonospora brassicae</name>
    <name type="common">Brassica downy mildew</name>
    <name type="synonym">Peronospora brassicae</name>
    <dbReference type="NCBI Taxonomy" id="162125"/>
    <lineage>
        <taxon>Eukaryota</taxon>
        <taxon>Sar</taxon>
        <taxon>Stramenopiles</taxon>
        <taxon>Oomycota</taxon>
        <taxon>Peronosporomycetes</taxon>
        <taxon>Peronosporales</taxon>
        <taxon>Peronosporaceae</taxon>
        <taxon>Hyaloperonospora</taxon>
    </lineage>
</organism>
<evidence type="ECO:0000313" key="3">
    <source>
        <dbReference type="EMBL" id="CAI5713390.1"/>
    </source>
</evidence>
<gene>
    <name evidence="3" type="ORF">HBR001_LOCUS1034</name>
</gene>
<name>A0AAV0T321_HYABA</name>
<comment type="caution">
    <text evidence="3">The sequence shown here is derived from an EMBL/GenBank/DDBJ whole genome shotgun (WGS) entry which is preliminary data.</text>
</comment>
<dbReference type="Proteomes" id="UP001162031">
    <property type="component" value="Unassembled WGS sequence"/>
</dbReference>
<keyword evidence="2" id="KW-0732">Signal</keyword>
<accession>A0AAV0T321</accession>
<proteinExistence type="predicted"/>
<feature type="region of interest" description="Disordered" evidence="1">
    <location>
        <begin position="331"/>
        <end position="360"/>
    </location>
</feature>
<protein>
    <recommendedName>
        <fullName evidence="5">RxLR effector candidate protein</fullName>
    </recommendedName>
</protein>
<evidence type="ECO:0000256" key="2">
    <source>
        <dbReference type="SAM" id="SignalP"/>
    </source>
</evidence>
<feature type="chain" id="PRO_5043908879" description="RxLR effector candidate protein" evidence="2">
    <location>
        <begin position="21"/>
        <end position="360"/>
    </location>
</feature>
<sequence>MRLAVIAMSALAAVFAFSDALPTVAGDPRAVLEPNAAAVARVTDGAFNDAEVERFLRAAPDGDDLVQKDELFPEERGPGTTLTEKVGGVFSRLGQRPVVLKAAETQKTAMKATITAWERFNMWRQKAVEKFTTTLKSAFKNTRDNVKITALKEKFSAFVKKMKTKFFSSVKSTPEEAAARQATGAVDDAAAPSLLTRLDRYGGKVVDEATDALSKAAGKLANNDQFKAVKGGVDGIVEKLNNLRTKLKQKPAAADDAVPAQSAWATFDAWRPDFLKTVDQTVKGAFQTVKGNKQVQALTTGVSDIADSIKKMSSTMFNKAAAVDETAAGGAATLKAPEKPLPDGPLETLGTLKDTRPKVE</sequence>
<dbReference type="EMBL" id="CANTFL010000090">
    <property type="protein sequence ID" value="CAI5713390.1"/>
    <property type="molecule type" value="Genomic_DNA"/>
</dbReference>
<keyword evidence="4" id="KW-1185">Reference proteome</keyword>
<reference evidence="3" key="1">
    <citation type="submission" date="2022-12" db="EMBL/GenBank/DDBJ databases">
        <authorList>
            <person name="Webb A."/>
        </authorList>
    </citation>
    <scope>NUCLEOTIDE SEQUENCE</scope>
    <source>
        <strain evidence="3">Hp1</strain>
    </source>
</reference>
<evidence type="ECO:0008006" key="5">
    <source>
        <dbReference type="Google" id="ProtNLM"/>
    </source>
</evidence>
<dbReference type="AlphaFoldDB" id="A0AAV0T321"/>
<evidence type="ECO:0000256" key="1">
    <source>
        <dbReference type="SAM" id="MobiDB-lite"/>
    </source>
</evidence>
<feature type="signal peptide" evidence="2">
    <location>
        <begin position="1"/>
        <end position="20"/>
    </location>
</feature>
<evidence type="ECO:0000313" key="4">
    <source>
        <dbReference type="Proteomes" id="UP001162031"/>
    </source>
</evidence>